<evidence type="ECO:0000313" key="3">
    <source>
        <dbReference type="EMBL" id="KAG9448972.1"/>
    </source>
</evidence>
<proteinExistence type="predicted"/>
<feature type="transmembrane region" description="Helical" evidence="2">
    <location>
        <begin position="76"/>
        <end position="95"/>
    </location>
</feature>
<comment type="caution">
    <text evidence="3">The sequence shown here is derived from an EMBL/GenBank/DDBJ whole genome shotgun (WGS) entry which is preliminary data.</text>
</comment>
<keyword evidence="2" id="KW-1133">Transmembrane helix</keyword>
<keyword evidence="2" id="KW-0812">Transmembrane</keyword>
<name>A0AAV7EJE6_ARIFI</name>
<evidence type="ECO:0000256" key="1">
    <source>
        <dbReference type="SAM" id="MobiDB-lite"/>
    </source>
</evidence>
<dbReference type="AlphaFoldDB" id="A0AAV7EJE6"/>
<evidence type="ECO:0000256" key="2">
    <source>
        <dbReference type="SAM" id="Phobius"/>
    </source>
</evidence>
<feature type="compositionally biased region" description="Basic and acidic residues" evidence="1">
    <location>
        <begin position="10"/>
        <end position="29"/>
    </location>
</feature>
<feature type="region of interest" description="Disordered" evidence="1">
    <location>
        <begin position="1"/>
        <end position="51"/>
    </location>
</feature>
<evidence type="ECO:0008006" key="5">
    <source>
        <dbReference type="Google" id="ProtNLM"/>
    </source>
</evidence>
<keyword evidence="4" id="KW-1185">Reference proteome</keyword>
<accession>A0AAV7EJE6</accession>
<gene>
    <name evidence="3" type="ORF">H6P81_008937</name>
</gene>
<organism evidence="3 4">
    <name type="scientific">Aristolochia fimbriata</name>
    <name type="common">White veined hardy Dutchman's pipe vine</name>
    <dbReference type="NCBI Taxonomy" id="158543"/>
    <lineage>
        <taxon>Eukaryota</taxon>
        <taxon>Viridiplantae</taxon>
        <taxon>Streptophyta</taxon>
        <taxon>Embryophyta</taxon>
        <taxon>Tracheophyta</taxon>
        <taxon>Spermatophyta</taxon>
        <taxon>Magnoliopsida</taxon>
        <taxon>Magnoliidae</taxon>
        <taxon>Piperales</taxon>
        <taxon>Aristolochiaceae</taxon>
        <taxon>Aristolochia</taxon>
    </lineage>
</organism>
<dbReference type="EMBL" id="JAINDJ010000004">
    <property type="protein sequence ID" value="KAG9448972.1"/>
    <property type="molecule type" value="Genomic_DNA"/>
</dbReference>
<reference evidence="3 4" key="1">
    <citation type="submission" date="2021-07" db="EMBL/GenBank/DDBJ databases">
        <title>The Aristolochia fimbriata genome: insights into angiosperm evolution, floral development and chemical biosynthesis.</title>
        <authorList>
            <person name="Jiao Y."/>
        </authorList>
    </citation>
    <scope>NUCLEOTIDE SEQUENCE [LARGE SCALE GENOMIC DNA]</scope>
    <source>
        <strain evidence="3">IBCAS-2021</strain>
        <tissue evidence="3">Leaf</tissue>
    </source>
</reference>
<dbReference type="Proteomes" id="UP000825729">
    <property type="component" value="Unassembled WGS sequence"/>
</dbReference>
<sequence>MTQTVIVDVDESRRASCGDEKEETGKIEKADEEEGGNLPLTTYHSPPLGPLPEPLPLVSSVDCGGAENGSKTRLRLVFQCLSLVASALLDGLYIFTYTTLGRD</sequence>
<protein>
    <recommendedName>
        <fullName evidence="5">Solute carrier family 40 protein</fullName>
    </recommendedName>
</protein>
<evidence type="ECO:0000313" key="4">
    <source>
        <dbReference type="Proteomes" id="UP000825729"/>
    </source>
</evidence>
<keyword evidence="2" id="KW-0472">Membrane</keyword>